<dbReference type="NCBIfam" id="NF007980">
    <property type="entry name" value="PRK10707.1"/>
    <property type="match status" value="1"/>
</dbReference>
<evidence type="ECO:0000256" key="2">
    <source>
        <dbReference type="ARBA" id="ARBA00001946"/>
    </source>
</evidence>
<dbReference type="InterPro" id="IPR015797">
    <property type="entry name" value="NUDIX_hydrolase-like_dom_sf"/>
</dbReference>
<evidence type="ECO:0000259" key="8">
    <source>
        <dbReference type="PROSITE" id="PS51462"/>
    </source>
</evidence>
<organism evidence="9 10">
    <name type="scientific">Comamonas terrigena</name>
    <dbReference type="NCBI Taxonomy" id="32013"/>
    <lineage>
        <taxon>Bacteria</taxon>
        <taxon>Pseudomonadati</taxon>
        <taxon>Pseudomonadota</taxon>
        <taxon>Betaproteobacteria</taxon>
        <taxon>Burkholderiales</taxon>
        <taxon>Comamonadaceae</taxon>
        <taxon>Comamonas</taxon>
    </lineage>
</organism>
<evidence type="ECO:0000313" key="10">
    <source>
        <dbReference type="Proteomes" id="UP000220246"/>
    </source>
</evidence>
<name>A0A2A7UTH2_COMTR</name>
<reference evidence="10" key="1">
    <citation type="submission" date="2017-09" db="EMBL/GenBank/DDBJ databases">
        <title>FDA dAtabase for Regulatory Grade micrObial Sequences (FDA-ARGOS): Supporting development and validation of Infectious Disease Dx tests.</title>
        <authorList>
            <person name="Minogue T."/>
            <person name="Wolcott M."/>
            <person name="Wasieloski L."/>
            <person name="Aguilar W."/>
            <person name="Moore D."/>
            <person name="Tallon L."/>
            <person name="Sadzewicz L."/>
            <person name="Ott S."/>
            <person name="Zhao X."/>
            <person name="Nagaraj S."/>
            <person name="Vavikolanu K."/>
            <person name="Aluvathingal J."/>
            <person name="Nadendla S."/>
            <person name="Sichtig H."/>
        </authorList>
    </citation>
    <scope>NUCLEOTIDE SEQUENCE [LARGE SCALE GENOMIC DNA]</scope>
    <source>
        <strain evidence="10">FDAARGOS_394</strain>
    </source>
</reference>
<dbReference type="OrthoDB" id="9802805at2"/>
<evidence type="ECO:0000256" key="6">
    <source>
        <dbReference type="ARBA" id="ARBA00023211"/>
    </source>
</evidence>
<dbReference type="InterPro" id="IPR000086">
    <property type="entry name" value="NUDIX_hydrolase_dom"/>
</dbReference>
<feature type="region of interest" description="Disordered" evidence="7">
    <location>
        <begin position="1"/>
        <end position="33"/>
    </location>
</feature>
<dbReference type="GeneID" id="80800444"/>
<evidence type="ECO:0000256" key="4">
    <source>
        <dbReference type="ARBA" id="ARBA00022801"/>
    </source>
</evidence>
<evidence type="ECO:0000256" key="7">
    <source>
        <dbReference type="SAM" id="MobiDB-lite"/>
    </source>
</evidence>
<protein>
    <submittedName>
        <fullName evidence="9">Coenzyme A pyrophosphatase</fullName>
    </submittedName>
</protein>
<proteinExistence type="predicted"/>
<comment type="caution">
    <text evidence="9">The sequence shown here is derived from an EMBL/GenBank/DDBJ whole genome shotgun (WGS) entry which is preliminary data.</text>
</comment>
<keyword evidence="10" id="KW-1185">Reference proteome</keyword>
<evidence type="ECO:0000256" key="1">
    <source>
        <dbReference type="ARBA" id="ARBA00001936"/>
    </source>
</evidence>
<dbReference type="Gene3D" id="3.90.79.10">
    <property type="entry name" value="Nucleoside Triphosphate Pyrophosphohydrolase"/>
    <property type="match status" value="1"/>
</dbReference>
<dbReference type="GO" id="GO:0046872">
    <property type="term" value="F:metal ion binding"/>
    <property type="evidence" value="ECO:0007669"/>
    <property type="project" value="UniProtKB-KW"/>
</dbReference>
<dbReference type="Proteomes" id="UP000220246">
    <property type="component" value="Unassembled WGS sequence"/>
</dbReference>
<dbReference type="PANTHER" id="PTHR12992">
    <property type="entry name" value="NUDIX HYDROLASE"/>
    <property type="match status" value="1"/>
</dbReference>
<dbReference type="STRING" id="1219032.GCA_001515545_03098"/>
<comment type="cofactor">
    <cofactor evidence="2">
        <name>Mg(2+)</name>
        <dbReference type="ChEBI" id="CHEBI:18420"/>
    </cofactor>
</comment>
<dbReference type="PROSITE" id="PS51462">
    <property type="entry name" value="NUDIX"/>
    <property type="match status" value="1"/>
</dbReference>
<dbReference type="AlphaFoldDB" id="A0A2A7UTH2"/>
<dbReference type="Pfam" id="PF00293">
    <property type="entry name" value="NUDIX"/>
    <property type="match status" value="1"/>
</dbReference>
<dbReference type="GO" id="GO:0010945">
    <property type="term" value="F:coenzyme A diphosphatase activity"/>
    <property type="evidence" value="ECO:0007669"/>
    <property type="project" value="InterPro"/>
</dbReference>
<dbReference type="InterPro" id="IPR045121">
    <property type="entry name" value="CoAse"/>
</dbReference>
<keyword evidence="6" id="KW-0464">Manganese</keyword>
<dbReference type="RefSeq" id="WP_066539662.1">
    <property type="nucleotide sequence ID" value="NZ_DALZQJ010000020.1"/>
</dbReference>
<feature type="domain" description="Nudix hydrolase" evidence="8">
    <location>
        <begin position="81"/>
        <end position="211"/>
    </location>
</feature>
<dbReference type="EMBL" id="PDEA01000001">
    <property type="protein sequence ID" value="PEH88471.1"/>
    <property type="molecule type" value="Genomic_DNA"/>
</dbReference>
<keyword evidence="3" id="KW-0479">Metal-binding</keyword>
<comment type="cofactor">
    <cofactor evidence="1">
        <name>Mn(2+)</name>
        <dbReference type="ChEBI" id="CHEBI:29035"/>
    </cofactor>
</comment>
<dbReference type="CDD" id="cd03426">
    <property type="entry name" value="NUDIX_CoAse_Nudt7"/>
    <property type="match status" value="1"/>
</dbReference>
<dbReference type="PANTHER" id="PTHR12992:SF11">
    <property type="entry name" value="MITOCHONDRIAL COENZYME A DIPHOSPHATASE NUDT8"/>
    <property type="match status" value="1"/>
</dbReference>
<dbReference type="SUPFAM" id="SSF55811">
    <property type="entry name" value="Nudix"/>
    <property type="match status" value="1"/>
</dbReference>
<gene>
    <name evidence="9" type="ORF">CRM82_07520</name>
</gene>
<evidence type="ECO:0000313" key="9">
    <source>
        <dbReference type="EMBL" id="PEH88471.1"/>
    </source>
</evidence>
<evidence type="ECO:0000256" key="5">
    <source>
        <dbReference type="ARBA" id="ARBA00022842"/>
    </source>
</evidence>
<feature type="compositionally biased region" description="Low complexity" evidence="7">
    <location>
        <begin position="1"/>
        <end position="23"/>
    </location>
</feature>
<evidence type="ECO:0000256" key="3">
    <source>
        <dbReference type="ARBA" id="ARBA00022723"/>
    </source>
</evidence>
<keyword evidence="5" id="KW-0460">Magnesium</keyword>
<accession>A0A2A7UTH2</accession>
<sequence length="249" mass="27305">MSTASSAPAPAPTGGTAPTGTPGRLPPAFDPRHAPLVGVDAHLPAVPLAWQTEAALRQRFAAAVQWEPELRREPRFSDRPPTQAAVLLPLVLREELTVLLTERTTHLSTHSGQVAFPGGKRDPEDVDAVATALREAHEEVGLNAAYVQVLGCLPVYATGTGFQVTPVVALVDPAAPLRPNPYEVADIFEVPLRFVLDPAHHERHSYEWNGMQREWFAMPYQNGARQHYIWGATAGMLRNFYRFMQVPLA</sequence>
<keyword evidence="4" id="KW-0378">Hydrolase</keyword>